<reference evidence="3" key="2">
    <citation type="submission" date="2020-09" db="EMBL/GenBank/DDBJ databases">
        <authorList>
            <person name="Sun Q."/>
            <person name="Kim S."/>
        </authorList>
    </citation>
    <scope>NUCLEOTIDE SEQUENCE</scope>
    <source>
        <strain evidence="3">KCTC 23310</strain>
    </source>
</reference>
<sequence length="180" mass="19866">MRCFLALPMPPEALRPLLQVQAMLDLPDDLTTWMPEESLHLTLAFLDEVDSGRLQAVHEAMEALRLPAFDLTLSGLDVFGGAKPHAVWAGVAENAALVAMQAKVETAARRAGVTIPAKRFVPHVTLARLRRPNADQARAIERTVVSHIGFRTAAWRVDGFALYQSWPGSQYQILAEYPLT</sequence>
<dbReference type="InterPro" id="IPR009097">
    <property type="entry name" value="Cyclic_Pdiesterase"/>
</dbReference>
<organism evidence="3 4">
    <name type="scientific">Neogemmobacter tilapiae</name>
    <dbReference type="NCBI Taxonomy" id="875041"/>
    <lineage>
        <taxon>Bacteria</taxon>
        <taxon>Pseudomonadati</taxon>
        <taxon>Pseudomonadota</taxon>
        <taxon>Alphaproteobacteria</taxon>
        <taxon>Rhodobacterales</taxon>
        <taxon>Paracoccaceae</taxon>
        <taxon>Neogemmobacter</taxon>
    </lineage>
</organism>
<evidence type="ECO:0000256" key="1">
    <source>
        <dbReference type="ARBA" id="ARBA00022801"/>
    </source>
</evidence>
<feature type="short sequence motif" description="HXTX 1" evidence="2">
    <location>
        <begin position="40"/>
        <end position="43"/>
    </location>
</feature>
<dbReference type="RefSeq" id="WP_189412317.1">
    <property type="nucleotide sequence ID" value="NZ_BMYJ01000009.1"/>
</dbReference>
<dbReference type="PANTHER" id="PTHR35561:SF1">
    <property type="entry name" value="RNA 2',3'-CYCLIC PHOSPHODIESTERASE"/>
    <property type="match status" value="1"/>
</dbReference>
<reference evidence="3" key="1">
    <citation type="journal article" date="2014" name="Int. J. Syst. Evol. Microbiol.">
        <title>Complete genome sequence of Corynebacterium casei LMG S-19264T (=DSM 44701T), isolated from a smear-ripened cheese.</title>
        <authorList>
            <consortium name="US DOE Joint Genome Institute (JGI-PGF)"/>
            <person name="Walter F."/>
            <person name="Albersmeier A."/>
            <person name="Kalinowski J."/>
            <person name="Ruckert C."/>
        </authorList>
    </citation>
    <scope>NUCLEOTIDE SEQUENCE</scope>
    <source>
        <strain evidence="3">KCTC 23310</strain>
    </source>
</reference>
<dbReference type="GO" id="GO:0004113">
    <property type="term" value="F:2',3'-cyclic-nucleotide 3'-phosphodiesterase activity"/>
    <property type="evidence" value="ECO:0007669"/>
    <property type="project" value="InterPro"/>
</dbReference>
<proteinExistence type="inferred from homology"/>
<name>A0A918TUE2_9RHOB</name>
<evidence type="ECO:0000313" key="3">
    <source>
        <dbReference type="EMBL" id="GHC62338.1"/>
    </source>
</evidence>
<comment type="catalytic activity">
    <reaction evidence="2">
        <text>a 3'-end 2',3'-cyclophospho-ribonucleotide-RNA + H2O = a 3'-end 2'-phospho-ribonucleotide-RNA + H(+)</text>
        <dbReference type="Rhea" id="RHEA:11828"/>
        <dbReference type="Rhea" id="RHEA-COMP:10464"/>
        <dbReference type="Rhea" id="RHEA-COMP:17353"/>
        <dbReference type="ChEBI" id="CHEBI:15377"/>
        <dbReference type="ChEBI" id="CHEBI:15378"/>
        <dbReference type="ChEBI" id="CHEBI:83064"/>
        <dbReference type="ChEBI" id="CHEBI:173113"/>
        <dbReference type="EC" id="3.1.4.58"/>
    </reaction>
</comment>
<dbReference type="InterPro" id="IPR004175">
    <property type="entry name" value="RNA_CPDase"/>
</dbReference>
<dbReference type="EMBL" id="BMYJ01000009">
    <property type="protein sequence ID" value="GHC62338.1"/>
    <property type="molecule type" value="Genomic_DNA"/>
</dbReference>
<dbReference type="Proteomes" id="UP000638981">
    <property type="component" value="Unassembled WGS sequence"/>
</dbReference>
<evidence type="ECO:0000313" key="4">
    <source>
        <dbReference type="Proteomes" id="UP000638981"/>
    </source>
</evidence>
<feature type="active site" description="Proton acceptor" evidence="2">
    <location>
        <position position="123"/>
    </location>
</feature>
<feature type="short sequence motif" description="HXTX 2" evidence="2">
    <location>
        <begin position="123"/>
        <end position="126"/>
    </location>
</feature>
<accession>A0A918TUE2</accession>
<dbReference type="Gene3D" id="3.90.1140.10">
    <property type="entry name" value="Cyclic phosphodiesterase"/>
    <property type="match status" value="1"/>
</dbReference>
<comment type="similarity">
    <text evidence="2">Belongs to the 2H phosphoesterase superfamily. ThpR family.</text>
</comment>
<dbReference type="GO" id="GO:0008664">
    <property type="term" value="F:RNA 2',3'-cyclic 3'-phosphodiesterase activity"/>
    <property type="evidence" value="ECO:0007669"/>
    <property type="project" value="UniProtKB-EC"/>
</dbReference>
<feature type="active site" description="Proton donor" evidence="2">
    <location>
        <position position="40"/>
    </location>
</feature>
<comment type="function">
    <text evidence="2">Hydrolyzes RNA 2',3'-cyclic phosphodiester to an RNA 2'-phosphomonoester.</text>
</comment>
<comment type="caution">
    <text evidence="3">The sequence shown here is derived from an EMBL/GenBank/DDBJ whole genome shotgun (WGS) entry which is preliminary data.</text>
</comment>
<dbReference type="NCBIfam" id="TIGR02258">
    <property type="entry name" value="2_5_ligase"/>
    <property type="match status" value="1"/>
</dbReference>
<dbReference type="PANTHER" id="PTHR35561">
    <property type="entry name" value="RNA 2',3'-CYCLIC PHOSPHODIESTERASE"/>
    <property type="match status" value="1"/>
</dbReference>
<keyword evidence="1 2" id="KW-0378">Hydrolase</keyword>
<evidence type="ECO:0000256" key="2">
    <source>
        <dbReference type="HAMAP-Rule" id="MF_01940"/>
    </source>
</evidence>
<dbReference type="HAMAP" id="MF_01940">
    <property type="entry name" value="RNA_CPDase"/>
    <property type="match status" value="1"/>
</dbReference>
<dbReference type="AlphaFoldDB" id="A0A918TUE2"/>
<dbReference type="Pfam" id="PF13563">
    <property type="entry name" value="2_5_RNA_ligase2"/>
    <property type="match status" value="1"/>
</dbReference>
<dbReference type="SUPFAM" id="SSF55144">
    <property type="entry name" value="LigT-like"/>
    <property type="match status" value="1"/>
</dbReference>
<keyword evidence="4" id="KW-1185">Reference proteome</keyword>
<dbReference type="EC" id="3.1.4.58" evidence="2"/>
<gene>
    <name evidence="3" type="ORF">GCM10007315_28000</name>
</gene>
<protein>
    <recommendedName>
        <fullName evidence="2">RNA 2',3'-cyclic phosphodiesterase</fullName>
        <shortName evidence="2">RNA 2',3'-CPDase</shortName>
        <ecNumber evidence="2">3.1.4.58</ecNumber>
    </recommendedName>
</protein>